<evidence type="ECO:0000313" key="3">
    <source>
        <dbReference type="Proteomes" id="UP000034265"/>
    </source>
</evidence>
<dbReference type="Proteomes" id="UP000034265">
    <property type="component" value="Unassembled WGS sequence"/>
</dbReference>
<name>A0A0G1VWZ8_9BACT</name>
<feature type="domain" description="PIN" evidence="1">
    <location>
        <begin position="5"/>
        <end position="117"/>
    </location>
</feature>
<dbReference type="EMBL" id="LCOT01000042">
    <property type="protein sequence ID" value="KKU82643.1"/>
    <property type="molecule type" value="Genomic_DNA"/>
</dbReference>
<comment type="caution">
    <text evidence="2">The sequence shown here is derived from an EMBL/GenBank/DDBJ whole genome shotgun (WGS) entry which is preliminary data.</text>
</comment>
<dbReference type="Gene3D" id="3.40.50.1010">
    <property type="entry name" value="5'-nuclease"/>
    <property type="match status" value="1"/>
</dbReference>
<gene>
    <name evidence="2" type="ORF">UY11_C0042G0004</name>
</gene>
<proteinExistence type="predicted"/>
<dbReference type="Pfam" id="PF01850">
    <property type="entry name" value="PIN"/>
    <property type="match status" value="1"/>
</dbReference>
<dbReference type="InterPro" id="IPR029060">
    <property type="entry name" value="PIN-like_dom_sf"/>
</dbReference>
<reference evidence="2 3" key="1">
    <citation type="journal article" date="2015" name="Nature">
        <title>rRNA introns, odd ribosomes, and small enigmatic genomes across a large radiation of phyla.</title>
        <authorList>
            <person name="Brown C.T."/>
            <person name="Hug L.A."/>
            <person name="Thomas B.C."/>
            <person name="Sharon I."/>
            <person name="Castelle C.J."/>
            <person name="Singh A."/>
            <person name="Wilkins M.J."/>
            <person name="Williams K.H."/>
            <person name="Banfield J.F."/>
        </authorList>
    </citation>
    <scope>NUCLEOTIDE SEQUENCE [LARGE SCALE GENOMIC DNA]</scope>
</reference>
<evidence type="ECO:0000313" key="2">
    <source>
        <dbReference type="EMBL" id="KKU82643.1"/>
    </source>
</evidence>
<dbReference type="AlphaFoldDB" id="A0A0G1VWZ8"/>
<evidence type="ECO:0000259" key="1">
    <source>
        <dbReference type="Pfam" id="PF01850"/>
    </source>
</evidence>
<sequence length="121" mass="13855">MNRAIVDTNALVGFLVRGESALDYGLQKYDQLVVPTQVIFEAVYILGKEYGVDRGELVDLIVKVLRQDRIESERVIVLNTLLKYRDNRNLSLVDCYLWGLAQEMKCDILTADKKLAKHLLK</sequence>
<dbReference type="SUPFAM" id="SSF88723">
    <property type="entry name" value="PIN domain-like"/>
    <property type="match status" value="1"/>
</dbReference>
<dbReference type="InterPro" id="IPR002716">
    <property type="entry name" value="PIN_dom"/>
</dbReference>
<accession>A0A0G1VWZ8</accession>
<protein>
    <submittedName>
        <fullName evidence="2">PilT protein domain protein</fullName>
    </submittedName>
</protein>
<organism evidence="2 3">
    <name type="scientific">Candidatus Amesbacteria bacterium GW2011_GWC2_47_8</name>
    <dbReference type="NCBI Taxonomy" id="1618367"/>
    <lineage>
        <taxon>Bacteria</taxon>
        <taxon>Candidatus Amesiibacteriota</taxon>
    </lineage>
</organism>